<proteinExistence type="predicted"/>
<dbReference type="SUPFAM" id="SSF55874">
    <property type="entry name" value="ATPase domain of HSP90 chaperone/DNA topoisomerase II/histidine kinase"/>
    <property type="match status" value="1"/>
</dbReference>
<evidence type="ECO:0000256" key="5">
    <source>
        <dbReference type="ARBA" id="ARBA00022777"/>
    </source>
</evidence>
<dbReference type="InterPro" id="IPR005467">
    <property type="entry name" value="His_kinase_dom"/>
</dbReference>
<accession>B4VPQ0</accession>
<dbReference type="Gene3D" id="3.30.450.20">
    <property type="entry name" value="PAS domain"/>
    <property type="match status" value="1"/>
</dbReference>
<dbReference type="PROSITE" id="PS50112">
    <property type="entry name" value="PAS"/>
    <property type="match status" value="1"/>
</dbReference>
<dbReference type="Proteomes" id="UP000003835">
    <property type="component" value="Unassembled WGS sequence"/>
</dbReference>
<dbReference type="RefSeq" id="WP_006100459.1">
    <property type="nucleotide sequence ID" value="NZ_DS989847.1"/>
</dbReference>
<dbReference type="InterPro" id="IPR003594">
    <property type="entry name" value="HATPase_dom"/>
</dbReference>
<dbReference type="InterPro" id="IPR004358">
    <property type="entry name" value="Sig_transdc_His_kin-like_C"/>
</dbReference>
<dbReference type="SMART" id="SM00387">
    <property type="entry name" value="HATPase_c"/>
    <property type="match status" value="1"/>
</dbReference>
<keyword evidence="5" id="KW-0418">Kinase</keyword>
<dbReference type="InterPro" id="IPR036097">
    <property type="entry name" value="HisK_dim/P_sf"/>
</dbReference>
<dbReference type="Gene3D" id="1.10.287.130">
    <property type="match status" value="1"/>
</dbReference>
<organism evidence="11 12">
    <name type="scientific">Coleofasciculus chthonoplastes PCC 7420</name>
    <dbReference type="NCBI Taxonomy" id="118168"/>
    <lineage>
        <taxon>Bacteria</taxon>
        <taxon>Bacillati</taxon>
        <taxon>Cyanobacteriota</taxon>
        <taxon>Cyanophyceae</taxon>
        <taxon>Coleofasciculales</taxon>
        <taxon>Coleofasciculaceae</taxon>
        <taxon>Coleofasciculus</taxon>
    </lineage>
</organism>
<evidence type="ECO:0000256" key="4">
    <source>
        <dbReference type="ARBA" id="ARBA00022679"/>
    </source>
</evidence>
<gene>
    <name evidence="11" type="ORF">MC7420_5412</name>
</gene>
<dbReference type="EMBL" id="DS989847">
    <property type="protein sequence ID" value="EDX75978.1"/>
    <property type="molecule type" value="Genomic_DNA"/>
</dbReference>
<dbReference type="EC" id="2.7.13.3" evidence="2"/>
<reference evidence="11 12" key="1">
    <citation type="submission" date="2008-07" db="EMBL/GenBank/DDBJ databases">
        <authorList>
            <person name="Tandeau de Marsac N."/>
            <person name="Ferriera S."/>
            <person name="Johnson J."/>
            <person name="Kravitz S."/>
            <person name="Beeson K."/>
            <person name="Sutton G."/>
            <person name="Rogers Y.-H."/>
            <person name="Friedman R."/>
            <person name="Frazier M."/>
            <person name="Venter J.C."/>
        </authorList>
    </citation>
    <scope>NUCLEOTIDE SEQUENCE [LARGE SCALE GENOMIC DNA]</scope>
    <source>
        <strain evidence="11 12">PCC 7420</strain>
    </source>
</reference>
<dbReference type="PROSITE" id="PS50113">
    <property type="entry name" value="PAC"/>
    <property type="match status" value="1"/>
</dbReference>
<dbReference type="SUPFAM" id="SSF55785">
    <property type="entry name" value="PYP-like sensor domain (PAS domain)"/>
    <property type="match status" value="1"/>
</dbReference>
<dbReference type="PRINTS" id="PR00344">
    <property type="entry name" value="BCTRLSENSOR"/>
</dbReference>
<dbReference type="PROSITE" id="PS50109">
    <property type="entry name" value="HIS_KIN"/>
    <property type="match status" value="1"/>
</dbReference>
<keyword evidence="3" id="KW-0597">Phosphoprotein</keyword>
<dbReference type="PANTHER" id="PTHR43711">
    <property type="entry name" value="TWO-COMPONENT HISTIDINE KINASE"/>
    <property type="match status" value="1"/>
</dbReference>
<feature type="domain" description="PAC" evidence="10">
    <location>
        <begin position="136"/>
        <end position="188"/>
    </location>
</feature>
<evidence type="ECO:0000256" key="1">
    <source>
        <dbReference type="ARBA" id="ARBA00000085"/>
    </source>
</evidence>
<feature type="domain" description="Histidine kinase" evidence="8">
    <location>
        <begin position="205"/>
        <end position="421"/>
    </location>
</feature>
<dbReference type="SMART" id="SM00388">
    <property type="entry name" value="HisKA"/>
    <property type="match status" value="1"/>
</dbReference>
<feature type="coiled-coil region" evidence="7">
    <location>
        <begin position="1"/>
        <end position="28"/>
    </location>
</feature>
<dbReference type="GO" id="GO:0006355">
    <property type="term" value="P:regulation of DNA-templated transcription"/>
    <property type="evidence" value="ECO:0007669"/>
    <property type="project" value="InterPro"/>
</dbReference>
<dbReference type="InterPro" id="IPR000700">
    <property type="entry name" value="PAS-assoc_C"/>
</dbReference>
<dbReference type="SUPFAM" id="SSF47384">
    <property type="entry name" value="Homodimeric domain of signal transducing histidine kinase"/>
    <property type="match status" value="1"/>
</dbReference>
<dbReference type="OrthoDB" id="459598at2"/>
<keyword evidence="12" id="KW-1185">Reference proteome</keyword>
<keyword evidence="6" id="KW-0902">Two-component regulatory system</keyword>
<dbReference type="SMART" id="SM00091">
    <property type="entry name" value="PAS"/>
    <property type="match status" value="1"/>
</dbReference>
<evidence type="ECO:0000313" key="11">
    <source>
        <dbReference type="EMBL" id="EDX75978.1"/>
    </source>
</evidence>
<dbReference type="InterPro" id="IPR050736">
    <property type="entry name" value="Sensor_HK_Regulatory"/>
</dbReference>
<dbReference type="InterPro" id="IPR000014">
    <property type="entry name" value="PAS"/>
</dbReference>
<keyword evidence="4" id="KW-0808">Transferase</keyword>
<dbReference type="AlphaFoldDB" id="B4VPQ0"/>
<dbReference type="FunFam" id="3.30.565.10:FF:000006">
    <property type="entry name" value="Sensor histidine kinase WalK"/>
    <property type="match status" value="1"/>
</dbReference>
<dbReference type="CDD" id="cd00075">
    <property type="entry name" value="HATPase"/>
    <property type="match status" value="1"/>
</dbReference>
<dbReference type="InterPro" id="IPR013767">
    <property type="entry name" value="PAS_fold"/>
</dbReference>
<evidence type="ECO:0000259" key="9">
    <source>
        <dbReference type="PROSITE" id="PS50112"/>
    </source>
</evidence>
<dbReference type="Gene3D" id="3.30.565.10">
    <property type="entry name" value="Histidine kinase-like ATPase, C-terminal domain"/>
    <property type="match status" value="1"/>
</dbReference>
<dbReference type="CDD" id="cd00082">
    <property type="entry name" value="HisKA"/>
    <property type="match status" value="1"/>
</dbReference>
<dbReference type="NCBIfam" id="TIGR00229">
    <property type="entry name" value="sensory_box"/>
    <property type="match status" value="1"/>
</dbReference>
<name>B4VPQ0_9CYAN</name>
<dbReference type="GO" id="GO:0000155">
    <property type="term" value="F:phosphorelay sensor kinase activity"/>
    <property type="evidence" value="ECO:0007669"/>
    <property type="project" value="InterPro"/>
</dbReference>
<dbReference type="InterPro" id="IPR035965">
    <property type="entry name" value="PAS-like_dom_sf"/>
</dbReference>
<dbReference type="SMART" id="SM00086">
    <property type="entry name" value="PAC"/>
    <property type="match status" value="1"/>
</dbReference>
<keyword evidence="7" id="KW-0175">Coiled coil</keyword>
<sequence length="426" mass="48339">MTNLNKLIQLSQQRLESLFNQINQAADQPEILSKILEEFSITLEEFDQQQQELVTINNASDSELQHYRELFECTSEAYFVTNLMGEIHTANPAASMMLNISPNYLIGKPLTVFVAESHRKAFRNQLQQVRTSSQSMGWDVQLQPRHGEPFPAAIAVSPIRDNHGNLTGLRWLISDISQRQQAEALRQELAEQHELSELKSRFLSTVSHEFRTPLTTILSSSEMLERYSDRLSPERKAVHFQKISQSVDYMTQLLEDILIYSKADAEKLEFNPTVVNLSEFCQTLVEDLHLEAANKERIQLKCNDDDICGNFDPKLLRQILSNLLTNALKYSPKGDPVDFELNREENQAILLIRDRGIGIPANDQVHLFEPFHRAQNTGTINGTGLGLAIVKKAVDLHQGMISVQSEIDVGTIFTVNLPLLNNAKKF</sequence>
<feature type="domain" description="PAS" evidence="9">
    <location>
        <begin position="63"/>
        <end position="133"/>
    </location>
</feature>
<evidence type="ECO:0000256" key="7">
    <source>
        <dbReference type="SAM" id="Coils"/>
    </source>
</evidence>
<dbReference type="eggNOG" id="COG2205">
    <property type="taxonomic scope" value="Bacteria"/>
</dbReference>
<evidence type="ECO:0000256" key="2">
    <source>
        <dbReference type="ARBA" id="ARBA00012438"/>
    </source>
</evidence>
<dbReference type="STRING" id="118168.MC7420_5412"/>
<evidence type="ECO:0000256" key="3">
    <source>
        <dbReference type="ARBA" id="ARBA00022553"/>
    </source>
</evidence>
<evidence type="ECO:0000259" key="8">
    <source>
        <dbReference type="PROSITE" id="PS50109"/>
    </source>
</evidence>
<dbReference type="Pfam" id="PF00989">
    <property type="entry name" value="PAS"/>
    <property type="match status" value="1"/>
</dbReference>
<dbReference type="InterPro" id="IPR001610">
    <property type="entry name" value="PAC"/>
</dbReference>
<dbReference type="HOGENOM" id="CLU_000445_89_2_3"/>
<dbReference type="InterPro" id="IPR036890">
    <property type="entry name" value="HATPase_C_sf"/>
</dbReference>
<dbReference type="PANTHER" id="PTHR43711:SF26">
    <property type="entry name" value="SENSOR HISTIDINE KINASE RCSC"/>
    <property type="match status" value="1"/>
</dbReference>
<evidence type="ECO:0000313" key="12">
    <source>
        <dbReference type="Proteomes" id="UP000003835"/>
    </source>
</evidence>
<evidence type="ECO:0000256" key="6">
    <source>
        <dbReference type="ARBA" id="ARBA00023012"/>
    </source>
</evidence>
<dbReference type="CDD" id="cd00130">
    <property type="entry name" value="PAS"/>
    <property type="match status" value="1"/>
</dbReference>
<comment type="catalytic activity">
    <reaction evidence="1">
        <text>ATP + protein L-histidine = ADP + protein N-phospho-L-histidine.</text>
        <dbReference type="EC" id="2.7.13.3"/>
    </reaction>
</comment>
<dbReference type="Pfam" id="PF02518">
    <property type="entry name" value="HATPase_c"/>
    <property type="match status" value="1"/>
</dbReference>
<protein>
    <recommendedName>
        <fullName evidence="2">histidine kinase</fullName>
        <ecNumber evidence="2">2.7.13.3</ecNumber>
    </recommendedName>
</protein>
<dbReference type="InterPro" id="IPR003661">
    <property type="entry name" value="HisK_dim/P_dom"/>
</dbReference>
<dbReference type="Pfam" id="PF00512">
    <property type="entry name" value="HisKA"/>
    <property type="match status" value="1"/>
</dbReference>
<evidence type="ECO:0000259" key="10">
    <source>
        <dbReference type="PROSITE" id="PS50113"/>
    </source>
</evidence>